<feature type="compositionally biased region" description="Basic residues" evidence="1">
    <location>
        <begin position="37"/>
        <end position="53"/>
    </location>
</feature>
<accession>A0A7R9LVW9</accession>
<evidence type="ECO:0000313" key="3">
    <source>
        <dbReference type="EMBL" id="CAD7647499.1"/>
    </source>
</evidence>
<dbReference type="AlphaFoldDB" id="A0A7R9LVW9"/>
<dbReference type="SUPFAM" id="SSF81301">
    <property type="entry name" value="Nucleotidyltransferase"/>
    <property type="match status" value="2"/>
</dbReference>
<feature type="region of interest" description="Disordered" evidence="1">
    <location>
        <begin position="1"/>
        <end position="86"/>
    </location>
</feature>
<protein>
    <recommendedName>
        <fullName evidence="2">Poly(A) RNA polymerase mitochondrial-like central palm domain-containing protein</fullName>
    </recommendedName>
</protein>
<feature type="compositionally biased region" description="Polar residues" evidence="1">
    <location>
        <begin position="76"/>
        <end position="86"/>
    </location>
</feature>
<dbReference type="GO" id="GO:0031123">
    <property type="term" value="P:RNA 3'-end processing"/>
    <property type="evidence" value="ECO:0007669"/>
    <property type="project" value="TreeGrafter"/>
</dbReference>
<gene>
    <name evidence="3" type="ORF">ONB1V03_LOCUS6280</name>
</gene>
<dbReference type="InterPro" id="IPR035979">
    <property type="entry name" value="RBD_domain_sf"/>
</dbReference>
<evidence type="ECO:0000259" key="2">
    <source>
        <dbReference type="Pfam" id="PF22600"/>
    </source>
</evidence>
<name>A0A7R9LVW9_9ACAR</name>
<sequence length="725" mass="84053">MYFNNNYNNNNNNNVNMNRRGRFRNNSNRFTGNRFRPYLRGRHPGHRNYGHNYRHNEGNEYSTGRPYSALQGGSDGSEQSATNTPYPQEPKCETIVLDLTPNCCQLTEPVLRQHFQQTYGTIKKIWFNATHSKAFISFFNTISVDMCLESGDKQIINGISVDVSPLRATIPPELLSKNGDQSHRLKNLCKSDNKTLQTTFPTRLDTIEPKPQFRYHLNRNEFKELVQIESIDCIQLVDNVLNATDMTQQLDIILTTLSLSERDSKRRHELKDKLEEVLNLNDFNCKLHLIGSTVTGLAFCNSDIDIFAEYMNQSLPEVLTFEMCLNLLEKICAIFRRCLKFFIPKPIPSVRCPIISISFAQMFKNSIFSTLDCDMSLTNGLAKHNSRLIQYYCQLEPRFRQLALVLRFWAKINDIVGGSQRMTSYAFTQLVIYFCQKLTGLAFCNSDIDIFAEYMNESLPEVLTFEMCLNLLEKMCAILRRCLKFFIPKPIPSVRCPIISISFGQMFKNSIFSTLDCDMSLTNGLAKHNSRLIQYYCQLEPRFRQLALVLRFWAKINDIVGGSQRMTSYAFTQLVIYFCQKHVYRMDCELLAKWDLIIGQLSPFVEFYIKLWDLDNRVIDLNTRLQFRQQISAEEMKQMSPIDGERYVTQSIINEFSSERSDAIPTECHFALVMNCRLSFPTVELVLIDMKPDFEMRSNLSTFLRRLIASAAHHCQLLTVPKEFI</sequence>
<dbReference type="OrthoDB" id="407432at2759"/>
<dbReference type="Proteomes" id="UP000728032">
    <property type="component" value="Unassembled WGS sequence"/>
</dbReference>
<evidence type="ECO:0000256" key="1">
    <source>
        <dbReference type="SAM" id="MobiDB-lite"/>
    </source>
</evidence>
<dbReference type="GO" id="GO:0003676">
    <property type="term" value="F:nucleic acid binding"/>
    <property type="evidence" value="ECO:0007669"/>
    <property type="project" value="InterPro"/>
</dbReference>
<dbReference type="Gene3D" id="3.30.460.10">
    <property type="entry name" value="Beta Polymerase, domain 2"/>
    <property type="match status" value="1"/>
</dbReference>
<dbReference type="SUPFAM" id="SSF54928">
    <property type="entry name" value="RNA-binding domain, RBD"/>
    <property type="match status" value="1"/>
</dbReference>
<dbReference type="CDD" id="cd00590">
    <property type="entry name" value="RRM_SF"/>
    <property type="match status" value="1"/>
</dbReference>
<dbReference type="InterPro" id="IPR043519">
    <property type="entry name" value="NT_sf"/>
</dbReference>
<dbReference type="PANTHER" id="PTHR12271:SF127">
    <property type="entry name" value="SPECKLE TARGETED PIP5K1A-REGULATED POLY(A) POLYMERASE"/>
    <property type="match status" value="1"/>
</dbReference>
<dbReference type="Gene3D" id="1.10.1410.10">
    <property type="match status" value="1"/>
</dbReference>
<dbReference type="EMBL" id="OC917595">
    <property type="protein sequence ID" value="CAD7647499.1"/>
    <property type="molecule type" value="Genomic_DNA"/>
</dbReference>
<dbReference type="CDD" id="cd05402">
    <property type="entry name" value="NT_PAP_TUTase"/>
    <property type="match status" value="1"/>
</dbReference>
<dbReference type="Pfam" id="PF22600">
    <property type="entry name" value="MTPAP-like_central"/>
    <property type="match status" value="2"/>
</dbReference>
<dbReference type="SUPFAM" id="SSF81631">
    <property type="entry name" value="PAP/OAS1 substrate-binding domain"/>
    <property type="match status" value="2"/>
</dbReference>
<reference evidence="3" key="1">
    <citation type="submission" date="2020-11" db="EMBL/GenBank/DDBJ databases">
        <authorList>
            <person name="Tran Van P."/>
        </authorList>
    </citation>
    <scope>NUCLEOTIDE SEQUENCE</scope>
</reference>
<evidence type="ECO:0000313" key="4">
    <source>
        <dbReference type="Proteomes" id="UP000728032"/>
    </source>
</evidence>
<proteinExistence type="predicted"/>
<dbReference type="InterPro" id="IPR054708">
    <property type="entry name" value="MTPAP-like_central"/>
</dbReference>
<dbReference type="PANTHER" id="PTHR12271">
    <property type="entry name" value="POLY A POLYMERASE CID PAP -RELATED"/>
    <property type="match status" value="1"/>
</dbReference>
<dbReference type="GO" id="GO:1990817">
    <property type="term" value="F:poly(A) RNA polymerase activity"/>
    <property type="evidence" value="ECO:0007669"/>
    <property type="project" value="TreeGrafter"/>
</dbReference>
<organism evidence="3">
    <name type="scientific">Oppiella nova</name>
    <dbReference type="NCBI Taxonomy" id="334625"/>
    <lineage>
        <taxon>Eukaryota</taxon>
        <taxon>Metazoa</taxon>
        <taxon>Ecdysozoa</taxon>
        <taxon>Arthropoda</taxon>
        <taxon>Chelicerata</taxon>
        <taxon>Arachnida</taxon>
        <taxon>Acari</taxon>
        <taxon>Acariformes</taxon>
        <taxon>Sarcoptiformes</taxon>
        <taxon>Oribatida</taxon>
        <taxon>Brachypylina</taxon>
        <taxon>Oppioidea</taxon>
        <taxon>Oppiidae</taxon>
        <taxon>Oppiella</taxon>
    </lineage>
</organism>
<feature type="compositionally biased region" description="Low complexity" evidence="1">
    <location>
        <begin position="1"/>
        <end position="36"/>
    </location>
</feature>
<keyword evidence="4" id="KW-1185">Reference proteome</keyword>
<dbReference type="EMBL" id="CAJPVJ010002770">
    <property type="protein sequence ID" value="CAG2166765.1"/>
    <property type="molecule type" value="Genomic_DNA"/>
</dbReference>
<feature type="domain" description="Poly(A) RNA polymerase mitochondrial-like central palm" evidence="2">
    <location>
        <begin position="399"/>
        <end position="538"/>
    </location>
</feature>
<feature type="domain" description="Poly(A) RNA polymerase mitochondrial-like central palm" evidence="2">
    <location>
        <begin position="247"/>
        <end position="394"/>
    </location>
</feature>